<evidence type="ECO:0008006" key="4">
    <source>
        <dbReference type="Google" id="ProtNLM"/>
    </source>
</evidence>
<keyword evidence="3" id="KW-1185">Reference proteome</keyword>
<comment type="caution">
    <text evidence="2">The sequence shown here is derived from an EMBL/GenBank/DDBJ whole genome shotgun (WGS) entry which is preliminary data.</text>
</comment>
<keyword evidence="1" id="KW-0812">Transmembrane</keyword>
<evidence type="ECO:0000313" key="3">
    <source>
        <dbReference type="Proteomes" id="UP001431693"/>
    </source>
</evidence>
<gene>
    <name evidence="2" type="ORF">QJ043_00305</name>
</gene>
<accession>A0ABT6ZI91</accession>
<sequence length="86" mass="9167">MRCPNCHREVSNDTGYCPTCGGELPIEEPASGEIAFSMPALIVDPAPPVKKVADKMSSLDGIRMANAVWGVLLLVCAVVVAMYFVL</sequence>
<name>A0ABT6ZI91_9ACTN</name>
<keyword evidence="1" id="KW-0472">Membrane</keyword>
<reference evidence="2" key="1">
    <citation type="submission" date="2023-05" db="EMBL/GenBank/DDBJ databases">
        <title>[olsenella] sp. nov., isolated from a pig farm feces dump.</title>
        <authorList>
            <person name="Chang Y.-H."/>
        </authorList>
    </citation>
    <scope>NUCLEOTIDE SEQUENCE</scope>
    <source>
        <strain evidence="2">YH-ols2217</strain>
    </source>
</reference>
<protein>
    <recommendedName>
        <fullName evidence="4">Zinc ribbon domain-containing protein</fullName>
    </recommendedName>
</protein>
<organism evidence="2 3">
    <name type="scientific">Kribbibacterium absianum</name>
    <dbReference type="NCBI Taxonomy" id="3044210"/>
    <lineage>
        <taxon>Bacteria</taxon>
        <taxon>Bacillati</taxon>
        <taxon>Actinomycetota</taxon>
        <taxon>Coriobacteriia</taxon>
        <taxon>Coriobacteriales</taxon>
        <taxon>Kribbibacteriaceae</taxon>
        <taxon>Kribbibacterium</taxon>
    </lineage>
</organism>
<dbReference type="EMBL" id="JASJEX010000001">
    <property type="protein sequence ID" value="MDJ1128529.1"/>
    <property type="molecule type" value="Genomic_DNA"/>
</dbReference>
<dbReference type="Proteomes" id="UP001431693">
    <property type="component" value="Unassembled WGS sequence"/>
</dbReference>
<proteinExistence type="predicted"/>
<dbReference type="RefSeq" id="WP_283712173.1">
    <property type="nucleotide sequence ID" value="NZ_JASJEW010000001.1"/>
</dbReference>
<keyword evidence="1" id="KW-1133">Transmembrane helix</keyword>
<evidence type="ECO:0000313" key="2">
    <source>
        <dbReference type="EMBL" id="MDJ1128529.1"/>
    </source>
</evidence>
<feature type="transmembrane region" description="Helical" evidence="1">
    <location>
        <begin position="64"/>
        <end position="85"/>
    </location>
</feature>
<evidence type="ECO:0000256" key="1">
    <source>
        <dbReference type="SAM" id="Phobius"/>
    </source>
</evidence>